<evidence type="ECO:0000256" key="1">
    <source>
        <dbReference type="SAM" id="Phobius"/>
    </source>
</evidence>
<gene>
    <name evidence="3" type="primary">yiaB</name>
    <name evidence="3" type="ordered locus">SBG_3253</name>
</gene>
<evidence type="ECO:0000313" key="3">
    <source>
        <dbReference type="EMBL" id="CCC32304.1"/>
    </source>
</evidence>
<dbReference type="PANTHER" id="PTHR37290">
    <property type="entry name" value="INNER MEMBRANE PROTEIN YIAA-RELATED"/>
    <property type="match status" value="1"/>
</dbReference>
<feature type="domain" description="YiaAB two helix" evidence="2">
    <location>
        <begin position="14"/>
        <end position="58"/>
    </location>
</feature>
<feature type="transmembrane region" description="Helical" evidence="1">
    <location>
        <begin position="70"/>
        <end position="88"/>
    </location>
</feature>
<dbReference type="EMBL" id="FR877557">
    <property type="protein sequence ID" value="CCC32304.1"/>
    <property type="molecule type" value="Genomic_DNA"/>
</dbReference>
<protein>
    <submittedName>
        <fullName evidence="3">Putative membrane protein</fullName>
    </submittedName>
</protein>
<dbReference type="AlphaFoldDB" id="A0A0K0HF99"/>
<name>A0A0K0HF99_SALBC</name>
<dbReference type="GO" id="GO:0005886">
    <property type="term" value="C:plasma membrane"/>
    <property type="evidence" value="ECO:0007669"/>
    <property type="project" value="TreeGrafter"/>
</dbReference>
<feature type="transmembrane region" description="Helical" evidence="1">
    <location>
        <begin position="12"/>
        <end position="29"/>
    </location>
</feature>
<dbReference type="GO" id="GO:0006974">
    <property type="term" value="P:DNA damage response"/>
    <property type="evidence" value="ECO:0007669"/>
    <property type="project" value="TreeGrafter"/>
</dbReference>
<sequence>MDDNAACRKRVFGLGILVVGAVVYLIGLWPACHTLSEKGYFFAAMVMCGFPILIRQEYTGNDRLLSRCKYLLLLGAGMVAVGIFNLALAGELKILCLVALGFSMYGTDLYASYSDDK</sequence>
<dbReference type="Proteomes" id="UP000000289">
    <property type="component" value="Chromosome"/>
</dbReference>
<dbReference type="KEGG" id="sbg:SBG_3253"/>
<dbReference type="GeneID" id="44982282"/>
<keyword evidence="1" id="KW-1133">Transmembrane helix</keyword>
<dbReference type="RefSeq" id="WP_000342540.1">
    <property type="nucleotide sequence ID" value="NC_015761.1"/>
</dbReference>
<dbReference type="eggNOG" id="COG4682">
    <property type="taxonomic scope" value="Bacteria"/>
</dbReference>
<feature type="domain" description="YiaAB two helix" evidence="2">
    <location>
        <begin position="67"/>
        <end position="116"/>
    </location>
</feature>
<accession>A0A0K0HF99</accession>
<evidence type="ECO:0000313" key="4">
    <source>
        <dbReference type="Proteomes" id="UP000000289"/>
    </source>
</evidence>
<dbReference type="Pfam" id="PF05360">
    <property type="entry name" value="YiaAB"/>
    <property type="match status" value="2"/>
</dbReference>
<reference evidence="3 4" key="1">
    <citation type="journal article" date="2011" name="PLoS Pathog.">
        <title>Salmonella bongori provides insights into the evolution of the Salmonellae.</title>
        <authorList>
            <person name="Fookes M."/>
            <person name="Schroeder G.N."/>
            <person name="Langridge G.C."/>
            <person name="Blondel C.J."/>
            <person name="Mammina C."/>
            <person name="Connor T.R."/>
            <person name="Seth-Smith H."/>
            <person name="Vernikos G.S."/>
            <person name="Robinson K.S."/>
            <person name="Sanders M."/>
            <person name="Petty N.K."/>
            <person name="Kingsley R.A."/>
            <person name="Baumler A.J."/>
            <person name="Nuccio S.P."/>
            <person name="Contreras I."/>
            <person name="Santiviago C.A."/>
            <person name="Maskell D."/>
            <person name="Barrow P."/>
            <person name="Humphrey T."/>
            <person name="Nastasi A."/>
            <person name="Roberts M."/>
            <person name="Frankel G."/>
            <person name="Parkhill J."/>
            <person name="Dougan G."/>
            <person name="Thomson N.R."/>
        </authorList>
    </citation>
    <scope>NUCLEOTIDE SEQUENCE [LARGE SCALE GENOMIC DNA]</scope>
    <source>
        <strain evidence="4">ATCC 43975 / DSM 13772 / NCTC 12419</strain>
    </source>
</reference>
<organism evidence="3 4">
    <name type="scientific">Salmonella bongori (strain ATCC 43975 / DSM 13772 / NCTC 12419)</name>
    <dbReference type="NCBI Taxonomy" id="218493"/>
    <lineage>
        <taxon>Bacteria</taxon>
        <taxon>Pseudomonadati</taxon>
        <taxon>Pseudomonadota</taxon>
        <taxon>Gammaproteobacteria</taxon>
        <taxon>Enterobacterales</taxon>
        <taxon>Enterobacteriaceae</taxon>
        <taxon>Salmonella</taxon>
    </lineage>
</organism>
<evidence type="ECO:0000259" key="2">
    <source>
        <dbReference type="Pfam" id="PF05360"/>
    </source>
</evidence>
<dbReference type="InterPro" id="IPR038972">
    <property type="entry name" value="YiaA-like"/>
</dbReference>
<keyword evidence="1" id="KW-0472">Membrane</keyword>
<proteinExistence type="predicted"/>
<dbReference type="PANTHER" id="PTHR37290:SF2">
    <property type="entry name" value="INNER MEMBRANE PROTEIN YIAB"/>
    <property type="match status" value="1"/>
</dbReference>
<dbReference type="InterPro" id="IPR008024">
    <property type="entry name" value="YiaAB"/>
</dbReference>
<feature type="transmembrane region" description="Helical" evidence="1">
    <location>
        <begin position="41"/>
        <end position="58"/>
    </location>
</feature>
<keyword evidence="1" id="KW-0812">Transmembrane</keyword>